<proteinExistence type="predicted"/>
<dbReference type="Proteomes" id="UP000244080">
    <property type="component" value="Unassembled WGS sequence"/>
</dbReference>
<evidence type="ECO:0000313" key="2">
    <source>
        <dbReference type="EMBL" id="PTP16890.1"/>
    </source>
</evidence>
<dbReference type="EMBL" id="PIGA01000033">
    <property type="protein sequence ID" value="PTP16890.1"/>
    <property type="molecule type" value="Genomic_DNA"/>
</dbReference>
<keyword evidence="1" id="KW-0175">Coiled coil</keyword>
<protein>
    <submittedName>
        <fullName evidence="2">Uncharacterized protein</fullName>
    </submittedName>
</protein>
<feature type="coiled-coil region" evidence="1">
    <location>
        <begin position="151"/>
        <end position="185"/>
    </location>
</feature>
<sequence length="185" mass="22019">MKKLNEFDFQNEAHIAWLNNYLTHFQKHSVTGQEYLFFRVESLFLEEITEERFNNFLLEFSRESASDVLFISKLKAAWRKKRARDEAKRLGVTYYNLELSIGLKKRLETLSGNNSYQKTLENLIDGSFAKEQKIRNLSKEDRIVSFQNIEIVKLRERLKTKNEKISALESELEYLRGLISKERKE</sequence>
<dbReference type="RefSeq" id="WP_017084872.1">
    <property type="nucleotide sequence ID" value="NZ_CAWNZY010000044.1"/>
</dbReference>
<accession>A0A2T5EC44</accession>
<gene>
    <name evidence="2" type="ORF">CWO36_18095</name>
</gene>
<organism evidence="2 3">
    <name type="scientific">Vibrio splendidus</name>
    <dbReference type="NCBI Taxonomy" id="29497"/>
    <lineage>
        <taxon>Bacteria</taxon>
        <taxon>Pseudomonadati</taxon>
        <taxon>Pseudomonadota</taxon>
        <taxon>Gammaproteobacteria</taxon>
        <taxon>Vibrionales</taxon>
        <taxon>Vibrionaceae</taxon>
        <taxon>Vibrio</taxon>
    </lineage>
</organism>
<dbReference type="AlphaFoldDB" id="A0A2T5EC44"/>
<comment type="caution">
    <text evidence="2">The sequence shown here is derived from an EMBL/GenBank/DDBJ whole genome shotgun (WGS) entry which is preliminary data.</text>
</comment>
<name>A0A2T5EC44_VIBSP</name>
<evidence type="ECO:0000313" key="3">
    <source>
        <dbReference type="Proteomes" id="UP000244080"/>
    </source>
</evidence>
<reference evidence="2 3" key="1">
    <citation type="submission" date="2017-11" db="EMBL/GenBank/DDBJ databases">
        <title>Population delineation of vibrios coincides with oyster pathogenicity.</title>
        <authorList>
            <person name="Bruto M."/>
            <person name="Labreuche Y."/>
            <person name="James A."/>
            <person name="Piel D."/>
            <person name="Chenivesse S."/>
            <person name="Petton B."/>
            <person name="Polz M.F."/>
            <person name="Le Roux F."/>
        </authorList>
    </citation>
    <scope>NUCLEOTIDE SEQUENCE [LARGE SCALE GENOMIC DNA]</scope>
    <source>
        <strain evidence="2 3">1F_55</strain>
    </source>
</reference>
<evidence type="ECO:0000256" key="1">
    <source>
        <dbReference type="SAM" id="Coils"/>
    </source>
</evidence>